<dbReference type="GO" id="GO:0008360">
    <property type="term" value="P:regulation of cell shape"/>
    <property type="evidence" value="ECO:0007669"/>
    <property type="project" value="UniProtKB-KW"/>
</dbReference>
<keyword evidence="2" id="KW-0997">Cell inner membrane</keyword>
<sequence length="231" mass="26370">MRLWRLITKLILGFFISTILMVLVYRVVPVYLTPLMAIRAVQALSAGERPAFNHSWVKLENISPHLVQAVVASEDNLFMDHWGFDFEQIKRAMEENKRRSKPRGASTISQQTAKNVFLWPQSSFVRKGFEVYFTVLIELIWGKERIMEVYLNSIEMGRGIYGAEAVAKLHFNKTAVQLTARDSATIAATLPNPLRFNSANPSPYIQQRRSQIQRLMRNIGKVDLTASQGKS</sequence>
<keyword evidence="9 11" id="KW-0472">Membrane</keyword>
<dbReference type="PANTHER" id="PTHR30400:SF0">
    <property type="entry name" value="BIOSYNTHETIC PEPTIDOGLYCAN TRANSGLYCOSYLASE"/>
    <property type="match status" value="1"/>
</dbReference>
<dbReference type="InterPro" id="IPR023346">
    <property type="entry name" value="Lysozyme-like_dom_sf"/>
</dbReference>
<gene>
    <name evidence="11" type="primary">mtgA</name>
    <name evidence="13" type="ORF">SAMN02745220_03104</name>
</gene>
<evidence type="ECO:0000256" key="5">
    <source>
        <dbReference type="ARBA" id="ARBA00022692"/>
    </source>
</evidence>
<comment type="function">
    <text evidence="11">Peptidoglycan polymerase that catalyzes glycan chain elongation from lipid-linked precursors.</text>
</comment>
<evidence type="ECO:0000256" key="8">
    <source>
        <dbReference type="ARBA" id="ARBA00022989"/>
    </source>
</evidence>
<evidence type="ECO:0000256" key="4">
    <source>
        <dbReference type="ARBA" id="ARBA00022679"/>
    </source>
</evidence>
<keyword evidence="10 11" id="KW-0961">Cell wall biogenesis/degradation</keyword>
<evidence type="ECO:0000313" key="13">
    <source>
        <dbReference type="EMBL" id="SHO49808.1"/>
    </source>
</evidence>
<dbReference type="GO" id="GO:0009252">
    <property type="term" value="P:peptidoglycan biosynthetic process"/>
    <property type="evidence" value="ECO:0007669"/>
    <property type="project" value="UniProtKB-UniRule"/>
</dbReference>
<dbReference type="HAMAP" id="MF_00766">
    <property type="entry name" value="PGT_MtgA"/>
    <property type="match status" value="1"/>
</dbReference>
<evidence type="ECO:0000256" key="10">
    <source>
        <dbReference type="ARBA" id="ARBA00023316"/>
    </source>
</evidence>
<evidence type="ECO:0000256" key="1">
    <source>
        <dbReference type="ARBA" id="ARBA00022475"/>
    </source>
</evidence>
<dbReference type="STRING" id="1121416.SAMN02745220_03104"/>
<comment type="catalytic activity">
    <reaction evidence="11">
        <text>[GlcNAc-(1-&gt;4)-Mur2Ac(oyl-L-Ala-gamma-D-Glu-L-Lys-D-Ala-D-Ala)](n)-di-trans,octa-cis-undecaprenyl diphosphate + beta-D-GlcNAc-(1-&gt;4)-Mur2Ac(oyl-L-Ala-gamma-D-Glu-L-Lys-D-Ala-D-Ala)-di-trans,octa-cis-undecaprenyl diphosphate = [GlcNAc-(1-&gt;4)-Mur2Ac(oyl-L-Ala-gamma-D-Glu-L-Lys-D-Ala-D-Ala)](n+1)-di-trans,octa-cis-undecaprenyl diphosphate + di-trans,octa-cis-undecaprenyl diphosphate + H(+)</text>
        <dbReference type="Rhea" id="RHEA:23708"/>
        <dbReference type="Rhea" id="RHEA-COMP:9602"/>
        <dbReference type="Rhea" id="RHEA-COMP:9603"/>
        <dbReference type="ChEBI" id="CHEBI:15378"/>
        <dbReference type="ChEBI" id="CHEBI:58405"/>
        <dbReference type="ChEBI" id="CHEBI:60033"/>
        <dbReference type="ChEBI" id="CHEBI:78435"/>
        <dbReference type="EC" id="2.4.99.28"/>
    </reaction>
</comment>
<dbReference type="InterPro" id="IPR036950">
    <property type="entry name" value="PBP_transglycosylase"/>
</dbReference>
<dbReference type="GO" id="GO:0016763">
    <property type="term" value="F:pentosyltransferase activity"/>
    <property type="evidence" value="ECO:0007669"/>
    <property type="project" value="InterPro"/>
</dbReference>
<keyword evidence="3 11" id="KW-0328">Glycosyltransferase</keyword>
<keyword evidence="7 11" id="KW-0573">Peptidoglycan synthesis</keyword>
<evidence type="ECO:0000313" key="14">
    <source>
        <dbReference type="Proteomes" id="UP000184603"/>
    </source>
</evidence>
<dbReference type="NCBIfam" id="TIGR02070">
    <property type="entry name" value="mono_pep_trsgly"/>
    <property type="match status" value="1"/>
</dbReference>
<keyword evidence="6 11" id="KW-0133">Cell shape</keyword>
<evidence type="ECO:0000256" key="6">
    <source>
        <dbReference type="ARBA" id="ARBA00022960"/>
    </source>
</evidence>
<keyword evidence="8 11" id="KW-1133">Transmembrane helix</keyword>
<dbReference type="InterPro" id="IPR011812">
    <property type="entry name" value="Pep_trsgly"/>
</dbReference>
<organism evidence="13 14">
    <name type="scientific">Desulfopila aestuarii DSM 18488</name>
    <dbReference type="NCBI Taxonomy" id="1121416"/>
    <lineage>
        <taxon>Bacteria</taxon>
        <taxon>Pseudomonadati</taxon>
        <taxon>Thermodesulfobacteriota</taxon>
        <taxon>Desulfobulbia</taxon>
        <taxon>Desulfobulbales</taxon>
        <taxon>Desulfocapsaceae</taxon>
        <taxon>Desulfopila</taxon>
    </lineage>
</organism>
<proteinExistence type="inferred from homology"/>
<evidence type="ECO:0000259" key="12">
    <source>
        <dbReference type="Pfam" id="PF00912"/>
    </source>
</evidence>
<dbReference type="SUPFAM" id="SSF53955">
    <property type="entry name" value="Lysozyme-like"/>
    <property type="match status" value="1"/>
</dbReference>
<feature type="transmembrane region" description="Helical" evidence="11">
    <location>
        <begin position="12"/>
        <end position="32"/>
    </location>
</feature>
<keyword evidence="14" id="KW-1185">Reference proteome</keyword>
<keyword evidence="4 11" id="KW-0808">Transferase</keyword>
<evidence type="ECO:0000256" key="11">
    <source>
        <dbReference type="HAMAP-Rule" id="MF_00766"/>
    </source>
</evidence>
<dbReference type="Gene3D" id="1.10.3810.10">
    <property type="entry name" value="Biosynthetic peptidoglycan transglycosylase-like"/>
    <property type="match status" value="1"/>
</dbReference>
<dbReference type="EMBL" id="FRFE01000015">
    <property type="protein sequence ID" value="SHO49808.1"/>
    <property type="molecule type" value="Genomic_DNA"/>
</dbReference>
<comment type="subcellular location">
    <subcellularLocation>
        <location evidence="11">Cell membrane</location>
        <topology evidence="11">Single-pass membrane protein</topology>
    </subcellularLocation>
</comment>
<dbReference type="Proteomes" id="UP000184603">
    <property type="component" value="Unassembled WGS sequence"/>
</dbReference>
<dbReference type="GO" id="GO:0009274">
    <property type="term" value="C:peptidoglycan-based cell wall"/>
    <property type="evidence" value="ECO:0007669"/>
    <property type="project" value="InterPro"/>
</dbReference>
<dbReference type="UniPathway" id="UPA00219"/>
<dbReference type="RefSeq" id="WP_073614562.1">
    <property type="nucleotide sequence ID" value="NZ_FRFE01000015.1"/>
</dbReference>
<comment type="pathway">
    <text evidence="11">Cell wall biogenesis; peptidoglycan biosynthesis.</text>
</comment>
<dbReference type="OrthoDB" id="9766909at2"/>
<evidence type="ECO:0000256" key="9">
    <source>
        <dbReference type="ARBA" id="ARBA00023136"/>
    </source>
</evidence>
<reference evidence="13 14" key="1">
    <citation type="submission" date="2016-12" db="EMBL/GenBank/DDBJ databases">
        <authorList>
            <person name="Song W.-J."/>
            <person name="Kurnit D.M."/>
        </authorList>
    </citation>
    <scope>NUCLEOTIDE SEQUENCE [LARGE SCALE GENOMIC DNA]</scope>
    <source>
        <strain evidence="13 14">DSM 18488</strain>
    </source>
</reference>
<evidence type="ECO:0000256" key="3">
    <source>
        <dbReference type="ARBA" id="ARBA00022676"/>
    </source>
</evidence>
<protein>
    <recommendedName>
        <fullName evidence="11">Biosynthetic peptidoglycan transglycosylase</fullName>
        <ecNumber evidence="11">2.4.99.28</ecNumber>
    </recommendedName>
    <alternativeName>
        <fullName evidence="11">Glycan polymerase</fullName>
    </alternativeName>
    <alternativeName>
        <fullName evidence="11">Peptidoglycan glycosyltransferase MtgA</fullName>
        <shortName evidence="11">PGT</shortName>
    </alternativeName>
</protein>
<dbReference type="PANTHER" id="PTHR30400">
    <property type="entry name" value="MONOFUNCTIONAL BIOSYNTHETIC PEPTIDOGLYCAN TRANSGLYCOSYLASE"/>
    <property type="match status" value="1"/>
</dbReference>
<evidence type="ECO:0000256" key="2">
    <source>
        <dbReference type="ARBA" id="ARBA00022519"/>
    </source>
</evidence>
<keyword evidence="5 11" id="KW-0812">Transmembrane</keyword>
<keyword evidence="1 11" id="KW-1003">Cell membrane</keyword>
<comment type="similarity">
    <text evidence="11">Belongs to the glycosyltransferase 51 family.</text>
</comment>
<dbReference type="Pfam" id="PF00912">
    <property type="entry name" value="Transgly"/>
    <property type="match status" value="1"/>
</dbReference>
<name>A0A1M7YBA9_9BACT</name>
<evidence type="ECO:0000256" key="7">
    <source>
        <dbReference type="ARBA" id="ARBA00022984"/>
    </source>
</evidence>
<dbReference type="GO" id="GO:0008955">
    <property type="term" value="F:peptidoglycan glycosyltransferase activity"/>
    <property type="evidence" value="ECO:0007669"/>
    <property type="project" value="UniProtKB-UniRule"/>
</dbReference>
<accession>A0A1M7YBA9</accession>
<dbReference type="EC" id="2.4.99.28" evidence="11"/>
<dbReference type="GO" id="GO:0071555">
    <property type="term" value="P:cell wall organization"/>
    <property type="evidence" value="ECO:0007669"/>
    <property type="project" value="UniProtKB-KW"/>
</dbReference>
<dbReference type="AlphaFoldDB" id="A0A1M7YBA9"/>
<feature type="domain" description="Glycosyl transferase family 51" evidence="12">
    <location>
        <begin position="51"/>
        <end position="216"/>
    </location>
</feature>
<dbReference type="InterPro" id="IPR001264">
    <property type="entry name" value="Glyco_trans_51"/>
</dbReference>
<dbReference type="GO" id="GO:0005886">
    <property type="term" value="C:plasma membrane"/>
    <property type="evidence" value="ECO:0007669"/>
    <property type="project" value="UniProtKB-SubCell"/>
</dbReference>